<keyword evidence="3" id="KW-1185">Reference proteome</keyword>
<keyword evidence="1" id="KW-0812">Transmembrane</keyword>
<proteinExistence type="predicted"/>
<feature type="transmembrane region" description="Helical" evidence="1">
    <location>
        <begin position="43"/>
        <end position="61"/>
    </location>
</feature>
<keyword evidence="1" id="KW-1133">Transmembrane helix</keyword>
<dbReference type="EMBL" id="FOLM01000005">
    <property type="protein sequence ID" value="SFC73949.1"/>
    <property type="molecule type" value="Genomic_DNA"/>
</dbReference>
<sequence length="230" mass="22964">MAHSPSMGISEAGIRIARTAVFTALCVALSAGAHVFFSAGPLPVLTVAAVAGAVFAVAFPLTGRERGFGSIAALLVPLQLVVDTVFTTGQTACYGAAATAGGAPVPRVSALSLLCAGGDVGTPLARFAAGAEPAAHPAGPWLLLAVHVALALAAAAWLRGGEAALAGLIRAAAAVTFRPLLLAVAGRPALPAPAPEIRPRRAAGHRTERVRALLLGHCVIRRGPPRAAVI</sequence>
<name>A0A1I1LLM7_9ACTN</name>
<keyword evidence="1" id="KW-0472">Membrane</keyword>
<feature type="transmembrane region" description="Helical" evidence="1">
    <location>
        <begin position="20"/>
        <end position="37"/>
    </location>
</feature>
<dbReference type="AlphaFoldDB" id="A0A1I1LLM7"/>
<evidence type="ECO:0008006" key="4">
    <source>
        <dbReference type="Google" id="ProtNLM"/>
    </source>
</evidence>
<protein>
    <recommendedName>
        <fullName evidence="4">Integral membrane protein</fullName>
    </recommendedName>
</protein>
<evidence type="ECO:0000256" key="1">
    <source>
        <dbReference type="SAM" id="Phobius"/>
    </source>
</evidence>
<dbReference type="Proteomes" id="UP000199207">
    <property type="component" value="Unassembled WGS sequence"/>
</dbReference>
<reference evidence="2 3" key="1">
    <citation type="submission" date="2016-10" db="EMBL/GenBank/DDBJ databases">
        <authorList>
            <person name="de Groot N.N."/>
        </authorList>
    </citation>
    <scope>NUCLEOTIDE SEQUENCE [LARGE SCALE GENOMIC DNA]</scope>
    <source>
        <strain evidence="2 3">CGMCC 4.5739</strain>
    </source>
</reference>
<gene>
    <name evidence="2" type="ORF">SAMN05421773_105294</name>
</gene>
<dbReference type="STRING" id="910347.SAMN05421773_105294"/>
<accession>A0A1I1LLM7</accession>
<evidence type="ECO:0000313" key="3">
    <source>
        <dbReference type="Proteomes" id="UP000199207"/>
    </source>
</evidence>
<organism evidence="2 3">
    <name type="scientific">Streptomyces aidingensis</name>
    <dbReference type="NCBI Taxonomy" id="910347"/>
    <lineage>
        <taxon>Bacteria</taxon>
        <taxon>Bacillati</taxon>
        <taxon>Actinomycetota</taxon>
        <taxon>Actinomycetes</taxon>
        <taxon>Kitasatosporales</taxon>
        <taxon>Streptomycetaceae</taxon>
        <taxon>Streptomyces</taxon>
    </lineage>
</organism>
<evidence type="ECO:0000313" key="2">
    <source>
        <dbReference type="EMBL" id="SFC73949.1"/>
    </source>
</evidence>